<dbReference type="AlphaFoldDB" id="A0A7W5C091"/>
<comment type="caution">
    <text evidence="2">The sequence shown here is derived from an EMBL/GenBank/DDBJ whole genome shotgun (WGS) entry which is preliminary data.</text>
</comment>
<gene>
    <name evidence="2" type="ORF">FHR96_002402</name>
</gene>
<name>A0A7W5C091_9GAMM</name>
<dbReference type="EMBL" id="JACHXM010000010">
    <property type="protein sequence ID" value="MBB3141523.1"/>
    <property type="molecule type" value="Genomic_DNA"/>
</dbReference>
<proteinExistence type="predicted"/>
<reference evidence="2 3" key="1">
    <citation type="submission" date="2020-08" db="EMBL/GenBank/DDBJ databases">
        <title>Genomic Encyclopedia of Type Strains, Phase III (KMG-III): the genomes of soil and plant-associated and newly described type strains.</title>
        <authorList>
            <person name="Whitman W."/>
        </authorList>
    </citation>
    <scope>NUCLEOTIDE SEQUENCE [LARGE SCALE GENOMIC DNA]</scope>
    <source>
        <strain evidence="2 3">CECT 5995</strain>
    </source>
</reference>
<dbReference type="Proteomes" id="UP000525987">
    <property type="component" value="Unassembled WGS sequence"/>
</dbReference>
<feature type="region of interest" description="Disordered" evidence="1">
    <location>
        <begin position="177"/>
        <end position="196"/>
    </location>
</feature>
<evidence type="ECO:0000313" key="3">
    <source>
        <dbReference type="Proteomes" id="UP000525987"/>
    </source>
</evidence>
<evidence type="ECO:0000256" key="1">
    <source>
        <dbReference type="SAM" id="MobiDB-lite"/>
    </source>
</evidence>
<sequence>MSPRQAAAEAFLRQYISQQSCLHATRRRGPCGSAALLPVRRLDEWRRQAPGISATNRAASCAPTKTCVVALFRRADLFHTSAALLPVRGLGEWRRQAPWISATESRSKPEPWAVRPHHSMACTLICATPFSSVPLSETIRETRPPSRSKLRLYGPPRKPVRRLCSAEWFYHFRGLSRPSPEREGRPGRPLPRLSSANISRSRAASAPCDDADIVGAQLCCRFDASTNGAARRLGSLLLNRAASRSPGPCDLTTPWLAR</sequence>
<evidence type="ECO:0000313" key="2">
    <source>
        <dbReference type="EMBL" id="MBB3141523.1"/>
    </source>
</evidence>
<protein>
    <submittedName>
        <fullName evidence="2">Uncharacterized protein</fullName>
    </submittedName>
</protein>
<accession>A0A7W5C091</accession>
<keyword evidence="3" id="KW-1185">Reference proteome</keyword>
<organism evidence="2 3">
    <name type="scientific">Halomonas organivorans</name>
    <dbReference type="NCBI Taxonomy" id="257772"/>
    <lineage>
        <taxon>Bacteria</taxon>
        <taxon>Pseudomonadati</taxon>
        <taxon>Pseudomonadota</taxon>
        <taxon>Gammaproteobacteria</taxon>
        <taxon>Oceanospirillales</taxon>
        <taxon>Halomonadaceae</taxon>
        <taxon>Halomonas</taxon>
    </lineage>
</organism>